<gene>
    <name evidence="3" type="ORF">L5515_002221</name>
</gene>
<evidence type="ECO:0000256" key="2">
    <source>
        <dbReference type="SAM" id="Phobius"/>
    </source>
</evidence>
<dbReference type="PANTHER" id="PTHR37977:SF2">
    <property type="entry name" value="PROTEIN CBG25408"/>
    <property type="match status" value="1"/>
</dbReference>
<feature type="transmembrane region" description="Helical" evidence="2">
    <location>
        <begin position="12"/>
        <end position="33"/>
    </location>
</feature>
<evidence type="ECO:0000313" key="4">
    <source>
        <dbReference type="Proteomes" id="UP000829354"/>
    </source>
</evidence>
<proteinExistence type="predicted"/>
<reference evidence="3 4" key="1">
    <citation type="submission" date="2022-04" db="EMBL/GenBank/DDBJ databases">
        <title>Chromosome-level reference genomes for two strains of Caenorhabditis briggsae: an improved platform for comparative genomics.</title>
        <authorList>
            <person name="Stevens L."/>
            <person name="Andersen E."/>
        </authorList>
    </citation>
    <scope>NUCLEOTIDE SEQUENCE [LARGE SCALE GENOMIC DNA]</scope>
    <source>
        <strain evidence="3">VX34</strain>
        <tissue evidence="3">Whole-organism</tissue>
    </source>
</reference>
<keyword evidence="2" id="KW-1133">Transmembrane helix</keyword>
<organism evidence="3 4">
    <name type="scientific">Caenorhabditis briggsae</name>
    <dbReference type="NCBI Taxonomy" id="6238"/>
    <lineage>
        <taxon>Eukaryota</taxon>
        <taxon>Metazoa</taxon>
        <taxon>Ecdysozoa</taxon>
        <taxon>Nematoda</taxon>
        <taxon>Chromadorea</taxon>
        <taxon>Rhabditida</taxon>
        <taxon>Rhabditina</taxon>
        <taxon>Rhabditomorpha</taxon>
        <taxon>Rhabditoidea</taxon>
        <taxon>Rhabditidae</taxon>
        <taxon>Peloderinae</taxon>
        <taxon>Caenorhabditis</taxon>
    </lineage>
</organism>
<feature type="compositionally biased region" description="Polar residues" evidence="1">
    <location>
        <begin position="53"/>
        <end position="62"/>
    </location>
</feature>
<dbReference type="PANTHER" id="PTHR37977">
    <property type="entry name" value="PROTEIN CBG18402-RELATED"/>
    <property type="match status" value="1"/>
</dbReference>
<dbReference type="AlphaFoldDB" id="A0AAE9J4K9"/>
<feature type="compositionally biased region" description="Basic and acidic residues" evidence="1">
    <location>
        <begin position="37"/>
        <end position="48"/>
    </location>
</feature>
<accession>A0AAE9J4K9</accession>
<sequence length="213" mass="24217">MLIFWDFAIIEHLAFILFFLLPTLIFVSCAQRVSSTRERSSRRYRDDSVSTSQKQNGSQVEVQTEKETAVKRSEMSQKSRRGDTMDSIRIMRGRKPNRKPRDPKEMKPERSDSQHTEIINVPLGKAAKEHSSPSKLTEDGQKKEAEQEKTVSGGKRVQFAENLIKSSKTQTAPPPMAATPIPEKSEVSKKSKKSIKEVLSRKSKKGKMAKKKR</sequence>
<protein>
    <submittedName>
        <fullName evidence="3">Uncharacterized protein</fullName>
    </submittedName>
</protein>
<evidence type="ECO:0000256" key="1">
    <source>
        <dbReference type="SAM" id="MobiDB-lite"/>
    </source>
</evidence>
<feature type="compositionally biased region" description="Basic and acidic residues" evidence="1">
    <location>
        <begin position="99"/>
        <end position="115"/>
    </location>
</feature>
<keyword evidence="4" id="KW-1185">Reference proteome</keyword>
<feature type="compositionally biased region" description="Basic and acidic residues" evidence="1">
    <location>
        <begin position="183"/>
        <end position="200"/>
    </location>
</feature>
<evidence type="ECO:0000313" key="3">
    <source>
        <dbReference type="EMBL" id="UMM14397.1"/>
    </source>
</evidence>
<keyword evidence="2" id="KW-0812">Transmembrane</keyword>
<feature type="region of interest" description="Disordered" evidence="1">
    <location>
        <begin position="37"/>
        <end position="213"/>
    </location>
</feature>
<keyword evidence="2" id="KW-0472">Membrane</keyword>
<name>A0AAE9J4K9_CAEBR</name>
<dbReference type="Proteomes" id="UP000829354">
    <property type="component" value="Chromosome I"/>
</dbReference>
<feature type="compositionally biased region" description="Basic and acidic residues" evidence="1">
    <location>
        <begin position="63"/>
        <end position="86"/>
    </location>
</feature>
<dbReference type="EMBL" id="CP092620">
    <property type="protein sequence ID" value="UMM14397.1"/>
    <property type="molecule type" value="Genomic_DNA"/>
</dbReference>
<feature type="compositionally biased region" description="Basic and acidic residues" evidence="1">
    <location>
        <begin position="126"/>
        <end position="149"/>
    </location>
</feature>
<feature type="compositionally biased region" description="Basic residues" evidence="1">
    <location>
        <begin position="201"/>
        <end position="213"/>
    </location>
</feature>